<protein>
    <recommendedName>
        <fullName evidence="3">Transcription factor domain-containing protein</fullName>
    </recommendedName>
</protein>
<keyword evidence="2" id="KW-1185">Reference proteome</keyword>
<comment type="caution">
    <text evidence="1">The sequence shown here is derived from an EMBL/GenBank/DDBJ whole genome shotgun (WGS) entry which is preliminary data.</text>
</comment>
<name>A0AAD6D0B0_9EURO</name>
<organism evidence="1 2">
    <name type="scientific">Penicillium frequentans</name>
    <dbReference type="NCBI Taxonomy" id="3151616"/>
    <lineage>
        <taxon>Eukaryota</taxon>
        <taxon>Fungi</taxon>
        <taxon>Dikarya</taxon>
        <taxon>Ascomycota</taxon>
        <taxon>Pezizomycotina</taxon>
        <taxon>Eurotiomycetes</taxon>
        <taxon>Eurotiomycetidae</taxon>
        <taxon>Eurotiales</taxon>
        <taxon>Aspergillaceae</taxon>
        <taxon>Penicillium</taxon>
    </lineage>
</organism>
<dbReference type="AlphaFoldDB" id="A0AAD6D0B0"/>
<reference evidence="1 2" key="1">
    <citation type="journal article" date="2023" name="IMA Fungus">
        <title>Comparative genomic study of the Penicillium genus elucidates a diverse pangenome and 15 lateral gene transfer events.</title>
        <authorList>
            <person name="Petersen C."/>
            <person name="Sorensen T."/>
            <person name="Nielsen M.R."/>
            <person name="Sondergaard T.E."/>
            <person name="Sorensen J.L."/>
            <person name="Fitzpatrick D.A."/>
            <person name="Frisvad J.C."/>
            <person name="Nielsen K.L."/>
        </authorList>
    </citation>
    <scope>NUCLEOTIDE SEQUENCE [LARGE SCALE GENOMIC DNA]</scope>
    <source>
        <strain evidence="1 2">IBT 35679</strain>
    </source>
</reference>
<gene>
    <name evidence="1" type="ORF">N7494_004157</name>
</gene>
<sequence>MKILETLQTLTRKWTHMDEVRKNFSWLFLFYGFPSAAVLLTELSKRRFDPSIIGRGDAHIYPTPSTVVRKIYGLLSFTESFAFSDIDGNYDLCQSATRRIEKILNDILDQSAVHASSSTPLLHPVDSSQPDEFDINEAERYPPSSFVPSPLDMNVGSMMPTGASSQEMDDWSTQNGFFANWIENMEWADLEDPHGAFSPQNFT</sequence>
<dbReference type="EMBL" id="JAQIZZ010000003">
    <property type="protein sequence ID" value="KAJ5546572.1"/>
    <property type="molecule type" value="Genomic_DNA"/>
</dbReference>
<evidence type="ECO:0008006" key="3">
    <source>
        <dbReference type="Google" id="ProtNLM"/>
    </source>
</evidence>
<evidence type="ECO:0000313" key="1">
    <source>
        <dbReference type="EMBL" id="KAJ5546572.1"/>
    </source>
</evidence>
<dbReference type="Proteomes" id="UP001220324">
    <property type="component" value="Unassembled WGS sequence"/>
</dbReference>
<proteinExistence type="predicted"/>
<accession>A0AAD6D0B0</accession>
<evidence type="ECO:0000313" key="2">
    <source>
        <dbReference type="Proteomes" id="UP001220324"/>
    </source>
</evidence>